<keyword evidence="2" id="KW-1185">Reference proteome</keyword>
<proteinExistence type="predicted"/>
<sequence length="285" mass="29893">MNDPIQAAIAAKGLSAPRVTPADVQASIKSEFYFTAADGVMGASELGTRPAGRAESLNRLTFCVLVLDNGFTVTGESACASPANFDPEVGRLAARRSAETKIWPLLGFRLRDQLAAADAPTGTAVSGPPAGAAPITAFRDGVVQTAASVEAFGASTWFLVNLQLNGALSEKLSDVQRARVYRNTYCNADGSIAGTSAPPLVFQQGGTVAETELLNRCNVSPRAFEVEQGPVEGRPFGGYILGRQRLADVIGGGVTVLSVRAQSWPDFDAYCRRVGAELRARSRGA</sequence>
<protein>
    <submittedName>
        <fullName evidence="1">Gp49 family protein</fullName>
    </submittedName>
</protein>
<reference evidence="1" key="1">
    <citation type="submission" date="2022-07" db="EMBL/GenBank/DDBJ databases">
        <title>Tahibacter sp., a new gammaproteobacterium isolated from the silt sample collected at pig farm.</title>
        <authorList>
            <person name="Chen H."/>
        </authorList>
    </citation>
    <scope>NUCLEOTIDE SEQUENCE</scope>
    <source>
        <strain evidence="1">P2K</strain>
    </source>
</reference>
<name>A0ABT1QS48_9GAMM</name>
<dbReference type="InterPro" id="IPR025915">
    <property type="entry name" value="Phage_gp49_66"/>
</dbReference>
<evidence type="ECO:0000313" key="1">
    <source>
        <dbReference type="EMBL" id="MCQ4165127.1"/>
    </source>
</evidence>
<organism evidence="1 2">
    <name type="scientific">Tahibacter harae</name>
    <dbReference type="NCBI Taxonomy" id="2963937"/>
    <lineage>
        <taxon>Bacteria</taxon>
        <taxon>Pseudomonadati</taxon>
        <taxon>Pseudomonadota</taxon>
        <taxon>Gammaproteobacteria</taxon>
        <taxon>Lysobacterales</taxon>
        <taxon>Rhodanobacteraceae</taxon>
        <taxon>Tahibacter</taxon>
    </lineage>
</organism>
<dbReference type="EMBL" id="JANFQO010000008">
    <property type="protein sequence ID" value="MCQ4165127.1"/>
    <property type="molecule type" value="Genomic_DNA"/>
</dbReference>
<dbReference type="Proteomes" id="UP001165498">
    <property type="component" value="Unassembled WGS sequence"/>
</dbReference>
<accession>A0ABT1QS48</accession>
<dbReference type="Pfam" id="PF13876">
    <property type="entry name" value="Phage_gp49_66"/>
    <property type="match status" value="1"/>
</dbReference>
<gene>
    <name evidence="1" type="ORF">NM961_10440</name>
</gene>
<evidence type="ECO:0000313" key="2">
    <source>
        <dbReference type="Proteomes" id="UP001165498"/>
    </source>
</evidence>
<dbReference type="RefSeq" id="WP_255914192.1">
    <property type="nucleotide sequence ID" value="NZ_JANFQO010000008.1"/>
</dbReference>
<comment type="caution">
    <text evidence="1">The sequence shown here is derived from an EMBL/GenBank/DDBJ whole genome shotgun (WGS) entry which is preliminary data.</text>
</comment>